<dbReference type="AlphaFoldDB" id="A0A2I2AB45"/>
<name>A0A2I2AB45_9LACO</name>
<comment type="caution">
    <text evidence="1">The sequence shown here is derived from an EMBL/GenBank/DDBJ whole genome shotgun (WGS) entry which is preliminary data.</text>
</comment>
<evidence type="ECO:0000313" key="1">
    <source>
        <dbReference type="EMBL" id="PLA76609.1"/>
    </source>
</evidence>
<dbReference type="Gene3D" id="1.10.260.40">
    <property type="entry name" value="lambda repressor-like DNA-binding domains"/>
    <property type="match status" value="1"/>
</dbReference>
<dbReference type="GO" id="GO:0003677">
    <property type="term" value="F:DNA binding"/>
    <property type="evidence" value="ECO:0007669"/>
    <property type="project" value="InterPro"/>
</dbReference>
<dbReference type="EMBL" id="PKGI01000026">
    <property type="protein sequence ID" value="PLA76609.1"/>
    <property type="molecule type" value="Genomic_DNA"/>
</dbReference>
<dbReference type="InterPro" id="IPR010982">
    <property type="entry name" value="Lambda_DNA-bd_dom_sf"/>
</dbReference>
<organism evidence="1 2">
    <name type="scientific">Ligilactobacillus agilis</name>
    <dbReference type="NCBI Taxonomy" id="1601"/>
    <lineage>
        <taxon>Bacteria</taxon>
        <taxon>Bacillati</taxon>
        <taxon>Bacillota</taxon>
        <taxon>Bacilli</taxon>
        <taxon>Lactobacillales</taxon>
        <taxon>Lactobacillaceae</taxon>
        <taxon>Ligilactobacillus</taxon>
    </lineage>
</organism>
<evidence type="ECO:0000313" key="2">
    <source>
        <dbReference type="Proteomes" id="UP000234579"/>
    </source>
</evidence>
<dbReference type="SUPFAM" id="SSF47413">
    <property type="entry name" value="lambda repressor-like DNA-binding domains"/>
    <property type="match status" value="1"/>
</dbReference>
<dbReference type="Proteomes" id="UP000234579">
    <property type="component" value="Unassembled WGS sequence"/>
</dbReference>
<reference evidence="2" key="1">
    <citation type="submission" date="2017-12" db="EMBL/GenBank/DDBJ databases">
        <authorList>
            <person name="Christensen H."/>
        </authorList>
    </citation>
    <scope>NUCLEOTIDE SEQUENCE [LARGE SCALE GENOMIC DNA]</scope>
    <source>
        <strain evidence="2">268A</strain>
    </source>
</reference>
<protein>
    <submittedName>
        <fullName evidence="1">Uncharacterized protein</fullName>
    </submittedName>
</protein>
<gene>
    <name evidence="1" type="ORF">CYR79_05395</name>
</gene>
<dbReference type="RefSeq" id="WP_101811752.1">
    <property type="nucleotide sequence ID" value="NZ_PKGI01000026.1"/>
</dbReference>
<accession>A0A2I2AB45</accession>
<proteinExistence type="predicted"/>
<sequence length="62" mass="7255">MKLTQEQLIAIRKKKGLLNISSLELSQKIGISRETLRFVLRGKNNVQTRTYNKLINWLIDDI</sequence>